<feature type="region of interest" description="Disordered" evidence="2">
    <location>
        <begin position="222"/>
        <end position="288"/>
    </location>
</feature>
<feature type="compositionally biased region" description="Basic and acidic residues" evidence="2">
    <location>
        <begin position="253"/>
        <end position="270"/>
    </location>
</feature>
<dbReference type="AlphaFoldDB" id="A0A420N240"/>
<feature type="coiled-coil region" evidence="1">
    <location>
        <begin position="434"/>
        <end position="468"/>
    </location>
</feature>
<reference evidence="3 4" key="1">
    <citation type="journal article" date="2018" name="Sci. Rep.">
        <title>Characterisation of pathogen-specific regions and novel effector candidates in Fusarium oxysporum f. sp. cepae.</title>
        <authorList>
            <person name="Armitage A.D."/>
            <person name="Taylor A."/>
            <person name="Sobczyk M.K."/>
            <person name="Baxter L."/>
            <person name="Greenfield B.P."/>
            <person name="Bates H.J."/>
            <person name="Wilson F."/>
            <person name="Jackson A.C."/>
            <person name="Ott S."/>
            <person name="Harrison R.J."/>
            <person name="Clarkson J.P."/>
        </authorList>
    </citation>
    <scope>NUCLEOTIDE SEQUENCE [LARGE SCALE GENOMIC DNA]</scope>
    <source>
        <strain evidence="3 4">Fo_A13</strain>
    </source>
</reference>
<dbReference type="Proteomes" id="UP000285084">
    <property type="component" value="Unassembled WGS sequence"/>
</dbReference>
<dbReference type="VEuPathDB" id="FungiDB:HZS61_016145"/>
<accession>A0A420N240</accession>
<dbReference type="EMBL" id="MRCX01000073">
    <property type="protein sequence ID" value="RKK74346.1"/>
    <property type="molecule type" value="Genomic_DNA"/>
</dbReference>
<name>A0A420N240_FUSOX</name>
<keyword evidence="1" id="KW-0175">Coiled coil</keyword>
<comment type="caution">
    <text evidence="3">The sequence shown here is derived from an EMBL/GenBank/DDBJ whole genome shotgun (WGS) entry which is preliminary data.</text>
</comment>
<gene>
    <name evidence="3" type="ORF">BFJ69_g8626</name>
</gene>
<dbReference type="VEuPathDB" id="FungiDB:FOMG_10060"/>
<organism evidence="3 4">
    <name type="scientific">Fusarium oxysporum</name>
    <name type="common">Fusarium vascular wilt</name>
    <dbReference type="NCBI Taxonomy" id="5507"/>
    <lineage>
        <taxon>Eukaryota</taxon>
        <taxon>Fungi</taxon>
        <taxon>Dikarya</taxon>
        <taxon>Ascomycota</taxon>
        <taxon>Pezizomycotina</taxon>
        <taxon>Sordariomycetes</taxon>
        <taxon>Hypocreomycetidae</taxon>
        <taxon>Hypocreales</taxon>
        <taxon>Nectriaceae</taxon>
        <taxon>Fusarium</taxon>
        <taxon>Fusarium oxysporum species complex</taxon>
    </lineage>
</organism>
<feature type="region of interest" description="Disordered" evidence="2">
    <location>
        <begin position="1"/>
        <end position="23"/>
    </location>
</feature>
<evidence type="ECO:0000313" key="4">
    <source>
        <dbReference type="Proteomes" id="UP000285084"/>
    </source>
</evidence>
<dbReference type="VEuPathDB" id="FungiDB:FOXG_21231"/>
<evidence type="ECO:0000256" key="1">
    <source>
        <dbReference type="SAM" id="Coils"/>
    </source>
</evidence>
<proteinExistence type="predicted"/>
<dbReference type="VEuPathDB" id="FungiDB:FOIG_11382"/>
<dbReference type="VEuPathDB" id="FungiDB:FOC1_g10004997"/>
<evidence type="ECO:0000256" key="2">
    <source>
        <dbReference type="SAM" id="MobiDB-lite"/>
    </source>
</evidence>
<evidence type="ECO:0000313" key="3">
    <source>
        <dbReference type="EMBL" id="RKK74346.1"/>
    </source>
</evidence>
<protein>
    <submittedName>
        <fullName evidence="3">Uncharacterized protein</fullName>
    </submittedName>
</protein>
<sequence>MLSLRTENRGTERPPSESLKQDPLAHKCLRQLDDHKELTQDSFNYLLNLLRDAFPSKRYMFISSDVDAKPFGFTNTDFVAPLYHHKTEQWSITCVCFQHQSKENRGRPIVKAQHYDPDPRQDKGRHAEVGDRIRSWVERGHGRNVELKYSRVVSLITQTFLLKINTVQEGPTVSHQNETGIYVVMGALDFGARRSIRSKDNFWSGDPVKTIKGALQATQSQYPTLGRTPGRRGSSISSAVNGAGGMKTLGRTPKNDTRNGWEPPACDRQEIFGTRTPKAGSSKRRRVDSADPMAFEVKGKLDEVTASISDLKLPLVTALQKEVDDRRNERNEHNMIVENKKEELGKCQNERASRAKEHGIIVTELTKLGADIATDEKAANEELAEIPPPTRKFIFPMPNTLQDLYRERFEAIIQPQRQRHEHLGAKKRTASDMLQSVEQVCTTRQEEVEQAENEMRVIEEGVKKAYMRKEFVAMMERHLEDHKAFLLRFEGDDWEKQFDKRGGKM</sequence>
<dbReference type="VEuPathDB" id="FungiDB:FOC4_g10006293"/>